<gene>
    <name evidence="8" type="primary">LOC108679719</name>
</gene>
<sequence>MFGGNYNNELDCRTTSIPSQPPTSLPPHYYLHHLQQHLHEHYAYQLKRRALLEQCHEVSACVGAMTPSPVPHVRAPDSVASPVGQKRVSPFLIPNNGACSPQANVGTPSPRNNSGEELYSPSLRTNMVSNCSTTPDVDSTTENDLEPKDAQTKLCESDTSADQKFLCEATEGQETHLRPPHEPTQNQEAHFRHMQSLQSFQQKLAGLQSSTSDGRSPAAPAALQRLQESKYLSQVQGTFSAAMGQTDLPTSMPNNMPKIHPPFFNSFIGFGHPMFITHGLSQDSKYSLPFPPGGFIPSFASPQNIRDTFSPNADIKSSAPNSSDLRSSSPASGDNFKCSTSSTSPSSSSSIAMSDEHVKRPMNAFMVWSRIKRRKIALDNPKMHNSEISKRLGAEWKLLTDLEKRPFIDEAKRLRAQHMRDHPDYKYRPRRKPKTNKKDNFYASFPYLPPPLDPLSLPRSMYASVGGGGPPFPSSAAALSQLAAVGGLMGGLITTMADYHQPASDVAKITPSFMHNSLGLSSVSPHALYNMTSLHPPASPLLNNDRPQSSNISSQDRTFNSPSPDRSTSSPPHKYSKSSPQHSPHTREAPAHSTIPTDVVFLCRSADAPNPSVASLATAPQGHSDAALAYSSPVSSFSSGVLGYSNSTPGNSNAGYSNAASGYPSFGIGYPNTSSSYASPSSTSQSRETSRGESASPDTSGDH</sequence>
<dbReference type="Pfam" id="PF00505">
    <property type="entry name" value="HMG_box"/>
    <property type="match status" value="1"/>
</dbReference>
<feature type="compositionally biased region" description="Polar residues" evidence="5">
    <location>
        <begin position="1"/>
        <end position="18"/>
    </location>
</feature>
<evidence type="ECO:0000256" key="5">
    <source>
        <dbReference type="SAM" id="MobiDB-lite"/>
    </source>
</evidence>
<name>A0A8B7PD36_HYAAZ</name>
<protein>
    <submittedName>
        <fullName evidence="8">Uncharacterized protein LOC108679719</fullName>
    </submittedName>
</protein>
<dbReference type="PANTHER" id="PTHR10270:SF324">
    <property type="entry name" value="SOX DOMAIN-CONTAINING PROTEIN DICHAETE-RELATED"/>
    <property type="match status" value="1"/>
</dbReference>
<evidence type="ECO:0000256" key="1">
    <source>
        <dbReference type="ARBA" id="ARBA00004123"/>
    </source>
</evidence>
<dbReference type="PANTHER" id="PTHR10270">
    <property type="entry name" value="SOX TRANSCRIPTION FACTOR"/>
    <property type="match status" value="1"/>
</dbReference>
<dbReference type="GO" id="GO:0000978">
    <property type="term" value="F:RNA polymerase II cis-regulatory region sequence-specific DNA binding"/>
    <property type="evidence" value="ECO:0007669"/>
    <property type="project" value="TreeGrafter"/>
</dbReference>
<dbReference type="SUPFAM" id="SSF47095">
    <property type="entry name" value="HMG-box"/>
    <property type="match status" value="1"/>
</dbReference>
<feature type="compositionally biased region" description="Polar residues" evidence="5">
    <location>
        <begin position="97"/>
        <end position="115"/>
    </location>
</feature>
<evidence type="ECO:0000256" key="2">
    <source>
        <dbReference type="ARBA" id="ARBA00023125"/>
    </source>
</evidence>
<dbReference type="OrthoDB" id="6247875at2759"/>
<comment type="subcellular location">
    <subcellularLocation>
        <location evidence="1">Nucleus</location>
    </subcellularLocation>
</comment>
<reference evidence="8" key="1">
    <citation type="submission" date="2025-08" db="UniProtKB">
        <authorList>
            <consortium name="RefSeq"/>
        </authorList>
    </citation>
    <scope>IDENTIFICATION</scope>
    <source>
        <tissue evidence="8">Whole organism</tissue>
    </source>
</reference>
<dbReference type="InterPro" id="IPR009071">
    <property type="entry name" value="HMG_box_dom"/>
</dbReference>
<dbReference type="InterPro" id="IPR036910">
    <property type="entry name" value="HMG_box_dom_sf"/>
</dbReference>
<keyword evidence="7" id="KW-1185">Reference proteome</keyword>
<dbReference type="SMART" id="SM00398">
    <property type="entry name" value="HMG"/>
    <property type="match status" value="1"/>
</dbReference>
<dbReference type="GO" id="GO:0001228">
    <property type="term" value="F:DNA-binding transcription activator activity, RNA polymerase II-specific"/>
    <property type="evidence" value="ECO:0007669"/>
    <property type="project" value="TreeGrafter"/>
</dbReference>
<evidence type="ECO:0000256" key="4">
    <source>
        <dbReference type="PROSITE-ProRule" id="PRU00267"/>
    </source>
</evidence>
<evidence type="ECO:0000313" key="7">
    <source>
        <dbReference type="Proteomes" id="UP000694843"/>
    </source>
</evidence>
<organism evidence="7 8">
    <name type="scientific">Hyalella azteca</name>
    <name type="common">Amphipod</name>
    <dbReference type="NCBI Taxonomy" id="294128"/>
    <lineage>
        <taxon>Eukaryota</taxon>
        <taxon>Metazoa</taxon>
        <taxon>Ecdysozoa</taxon>
        <taxon>Arthropoda</taxon>
        <taxon>Crustacea</taxon>
        <taxon>Multicrustacea</taxon>
        <taxon>Malacostraca</taxon>
        <taxon>Eumalacostraca</taxon>
        <taxon>Peracarida</taxon>
        <taxon>Amphipoda</taxon>
        <taxon>Senticaudata</taxon>
        <taxon>Talitrida</taxon>
        <taxon>Talitroidea</taxon>
        <taxon>Hyalellidae</taxon>
        <taxon>Hyalella</taxon>
    </lineage>
</organism>
<feature type="compositionally biased region" description="Low complexity" evidence="5">
    <location>
        <begin position="339"/>
        <end position="350"/>
    </location>
</feature>
<dbReference type="Proteomes" id="UP000694843">
    <property type="component" value="Unplaced"/>
</dbReference>
<dbReference type="InterPro" id="IPR050140">
    <property type="entry name" value="SRY-related_HMG-box_TF-like"/>
</dbReference>
<feature type="compositionally biased region" description="Low complexity" evidence="5">
    <location>
        <begin position="561"/>
        <end position="583"/>
    </location>
</feature>
<feature type="region of interest" description="Disordered" evidence="5">
    <location>
        <begin position="670"/>
        <end position="703"/>
    </location>
</feature>
<feature type="compositionally biased region" description="Polar residues" evidence="5">
    <location>
        <begin position="541"/>
        <end position="560"/>
    </location>
</feature>
<accession>A0A8B7PD36</accession>
<keyword evidence="3 4" id="KW-0539">Nucleus</keyword>
<dbReference type="AlphaFoldDB" id="A0A8B7PD36"/>
<feature type="region of interest" description="Disordered" evidence="5">
    <location>
        <begin position="1"/>
        <end position="24"/>
    </location>
</feature>
<feature type="compositionally biased region" description="Polar residues" evidence="5">
    <location>
        <begin position="122"/>
        <end position="138"/>
    </location>
</feature>
<feature type="region of interest" description="Disordered" evidence="5">
    <location>
        <begin position="538"/>
        <end position="591"/>
    </location>
</feature>
<dbReference type="CDD" id="cd22028">
    <property type="entry name" value="HMG-box_SoxA_SoxB_SoxG"/>
    <property type="match status" value="1"/>
</dbReference>
<dbReference type="Gene3D" id="1.10.30.10">
    <property type="entry name" value="High mobility group box domain"/>
    <property type="match status" value="1"/>
</dbReference>
<feature type="DNA-binding region" description="HMG box" evidence="4">
    <location>
        <begin position="358"/>
        <end position="426"/>
    </location>
</feature>
<evidence type="ECO:0000256" key="3">
    <source>
        <dbReference type="ARBA" id="ARBA00023242"/>
    </source>
</evidence>
<dbReference type="GeneID" id="108679719"/>
<dbReference type="PROSITE" id="PS50118">
    <property type="entry name" value="HMG_BOX_2"/>
    <property type="match status" value="1"/>
</dbReference>
<feature type="compositionally biased region" description="Polar residues" evidence="5">
    <location>
        <begin position="318"/>
        <end position="332"/>
    </location>
</feature>
<dbReference type="GO" id="GO:0030154">
    <property type="term" value="P:cell differentiation"/>
    <property type="evidence" value="ECO:0007669"/>
    <property type="project" value="TreeGrafter"/>
</dbReference>
<evidence type="ECO:0000259" key="6">
    <source>
        <dbReference type="PROSITE" id="PS50118"/>
    </source>
</evidence>
<feature type="compositionally biased region" description="Low complexity" evidence="5">
    <location>
        <begin position="674"/>
        <end position="687"/>
    </location>
</feature>
<evidence type="ECO:0000313" key="8">
    <source>
        <dbReference type="RefSeq" id="XP_018023915.2"/>
    </source>
</evidence>
<dbReference type="FunFam" id="1.10.30.10:FF:000002">
    <property type="entry name" value="transcription factor Sox-2"/>
    <property type="match status" value="1"/>
</dbReference>
<dbReference type="RefSeq" id="XP_018023915.2">
    <property type="nucleotide sequence ID" value="XM_018168426.2"/>
</dbReference>
<dbReference type="KEGG" id="hazt:108679719"/>
<keyword evidence="2 4" id="KW-0238">DNA-binding</keyword>
<feature type="region of interest" description="Disordered" evidence="5">
    <location>
        <begin position="91"/>
        <end position="146"/>
    </location>
</feature>
<dbReference type="GO" id="GO:0005634">
    <property type="term" value="C:nucleus"/>
    <property type="evidence" value="ECO:0007669"/>
    <property type="project" value="UniProtKB-SubCell"/>
</dbReference>
<feature type="domain" description="HMG box" evidence="6">
    <location>
        <begin position="358"/>
        <end position="426"/>
    </location>
</feature>
<feature type="region of interest" description="Disordered" evidence="5">
    <location>
        <begin position="306"/>
        <end position="355"/>
    </location>
</feature>
<proteinExistence type="predicted"/>